<protein>
    <recommendedName>
        <fullName evidence="5">Wadjet protein JetD C-terminal domain-containing protein</fullName>
    </recommendedName>
</protein>
<reference evidence="3 4" key="1">
    <citation type="submission" date="2019-03" db="EMBL/GenBank/DDBJ databases">
        <title>Whole genome sequence of Arthrobacter sp JH1-1.</title>
        <authorList>
            <person name="Trinh H.N."/>
        </authorList>
    </citation>
    <scope>NUCLEOTIDE SEQUENCE [LARGE SCALE GENOMIC DNA]</scope>
    <source>
        <strain evidence="3 4">JH1-1</strain>
    </source>
</reference>
<dbReference type="RefSeq" id="WP_133202539.1">
    <property type="nucleotide sequence ID" value="NZ_SMRU01000002.1"/>
</dbReference>
<dbReference type="InterPro" id="IPR024534">
    <property type="entry name" value="JetD_C"/>
</dbReference>
<dbReference type="EMBL" id="SMRU01000002">
    <property type="protein sequence ID" value="TDG01279.1"/>
    <property type="molecule type" value="Genomic_DNA"/>
</dbReference>
<feature type="domain" description="DUF3322" evidence="2">
    <location>
        <begin position="9"/>
        <end position="189"/>
    </location>
</feature>
<sequence>MKTPQAVTEDIRRRLSGKWHAHLAGDEAAFPHAFSLGRPATSELRADYSAVHARTMQWQDWAKAHEVVLDYENRTAKGGTTQSVPTHARVVSIDHAAALAAGDWADRLARARLRLGVLRDKYPHLDDVGKTLRTLDAYGEVDFGLLLSVADWYRRDPARANLGVTPRQVPIPGVHAKWLQSHRRGVQALTGIDDLGLLPGHPPRIHFTYLDPAHLAAGRRVHDSATAGDSYTPAYLPEVVVISENKDTAIHFPALAGGICVEGVGKGGKTPASFPWIRDAAVLVYWGDMDRDGYEILDGYRADFGRDIDSILMGPDAYAVYEPFGTELDQTGRILQPGTPRPADRLREEERAVYLRLLDPQHTGHRRVEQERIPLTKALEEVELVCRRMASRDDQ</sequence>
<organism evidence="3 4">
    <name type="scientific">Arthrobacter terricola</name>
    <dbReference type="NCBI Taxonomy" id="2547396"/>
    <lineage>
        <taxon>Bacteria</taxon>
        <taxon>Bacillati</taxon>
        <taxon>Actinomycetota</taxon>
        <taxon>Actinomycetes</taxon>
        <taxon>Micrococcales</taxon>
        <taxon>Micrococcaceae</taxon>
        <taxon>Arthrobacter</taxon>
    </lineage>
</organism>
<gene>
    <name evidence="3" type="ORF">E1809_01795</name>
</gene>
<dbReference type="Proteomes" id="UP000295511">
    <property type="component" value="Unassembled WGS sequence"/>
</dbReference>
<keyword evidence="4" id="KW-1185">Reference proteome</keyword>
<feature type="domain" description="Wadjet protein JetD C-terminal" evidence="1">
    <location>
        <begin position="201"/>
        <end position="380"/>
    </location>
</feature>
<dbReference type="Pfam" id="PF11795">
    <property type="entry name" value="DUF3322"/>
    <property type="match status" value="1"/>
</dbReference>
<evidence type="ECO:0000313" key="3">
    <source>
        <dbReference type="EMBL" id="TDG01279.1"/>
    </source>
</evidence>
<dbReference type="Pfam" id="PF09983">
    <property type="entry name" value="JetD_C"/>
    <property type="match status" value="1"/>
</dbReference>
<evidence type="ECO:0000313" key="4">
    <source>
        <dbReference type="Proteomes" id="UP000295511"/>
    </source>
</evidence>
<evidence type="ECO:0000259" key="1">
    <source>
        <dbReference type="Pfam" id="PF09983"/>
    </source>
</evidence>
<proteinExistence type="predicted"/>
<comment type="caution">
    <text evidence="3">The sequence shown here is derived from an EMBL/GenBank/DDBJ whole genome shotgun (WGS) entry which is preliminary data.</text>
</comment>
<evidence type="ECO:0000259" key="2">
    <source>
        <dbReference type="Pfam" id="PF11795"/>
    </source>
</evidence>
<dbReference type="InterPro" id="IPR024537">
    <property type="entry name" value="DUF3322"/>
</dbReference>
<accession>A0A4R5L0W4</accession>
<name>A0A4R5L0W4_9MICC</name>
<evidence type="ECO:0008006" key="5">
    <source>
        <dbReference type="Google" id="ProtNLM"/>
    </source>
</evidence>
<dbReference type="OrthoDB" id="322908at2"/>
<dbReference type="AlphaFoldDB" id="A0A4R5L0W4"/>